<accession>A0A5N6KF83</accession>
<dbReference type="OrthoDB" id="3472739at2759"/>
<evidence type="ECO:0000313" key="1">
    <source>
        <dbReference type="EMBL" id="KAB8301662.1"/>
    </source>
</evidence>
<proteinExistence type="predicted"/>
<sequence>MCVQNWLKKIEAQEAPKIKDPSIPVEIIFRIIEESLANDDLCTATCLALTAVGYWNFFRRTYPYIILLNTKSPVSTFPYEANQLPSTLAFILRSWFGPAYRFSDTLTQYLLCSSYGDNAESEKEWELINRTRDYHKILSTKELTEHQRILPNPFGMGDDWHLAAIRQFVEHVEKVIPDIRKVNIVLLRLPEETKNRYPMRETLRMSDVSHKNRYSKSTMMHESYLWKRVAKYVKMRVPNWGPGGGVQFTRERCFWEAVVQASKQDWEKYFLINGGVKVPRINR</sequence>
<keyword evidence="2" id="KW-1185">Reference proteome</keyword>
<name>A0A5N6KF83_MONLA</name>
<evidence type="ECO:0000313" key="2">
    <source>
        <dbReference type="Proteomes" id="UP000326757"/>
    </source>
</evidence>
<reference evidence="1 2" key="1">
    <citation type="submission" date="2019-06" db="EMBL/GenBank/DDBJ databases">
        <title>Genome Sequence of the Brown Rot Fungal Pathogen Monilinia laxa.</title>
        <authorList>
            <person name="De Miccolis Angelini R.M."/>
            <person name="Landi L."/>
            <person name="Abate D."/>
            <person name="Pollastro S."/>
            <person name="Romanazzi G."/>
            <person name="Faretra F."/>
        </authorList>
    </citation>
    <scope>NUCLEOTIDE SEQUENCE [LARGE SCALE GENOMIC DNA]</scope>
    <source>
        <strain evidence="1 2">Mlax316</strain>
    </source>
</reference>
<dbReference type="Proteomes" id="UP000326757">
    <property type="component" value="Unassembled WGS sequence"/>
</dbReference>
<protein>
    <submittedName>
        <fullName evidence="1">Uncharacterized protein</fullName>
    </submittedName>
</protein>
<dbReference type="EMBL" id="VIGI01000004">
    <property type="protein sequence ID" value="KAB8301662.1"/>
    <property type="molecule type" value="Genomic_DNA"/>
</dbReference>
<dbReference type="AlphaFoldDB" id="A0A5N6KF83"/>
<organism evidence="1 2">
    <name type="scientific">Monilinia laxa</name>
    <name type="common">Brown rot fungus</name>
    <name type="synonym">Sclerotinia laxa</name>
    <dbReference type="NCBI Taxonomy" id="61186"/>
    <lineage>
        <taxon>Eukaryota</taxon>
        <taxon>Fungi</taxon>
        <taxon>Dikarya</taxon>
        <taxon>Ascomycota</taxon>
        <taxon>Pezizomycotina</taxon>
        <taxon>Leotiomycetes</taxon>
        <taxon>Helotiales</taxon>
        <taxon>Sclerotiniaceae</taxon>
        <taxon>Monilinia</taxon>
    </lineage>
</organism>
<comment type="caution">
    <text evidence="1">The sequence shown here is derived from an EMBL/GenBank/DDBJ whole genome shotgun (WGS) entry which is preliminary data.</text>
</comment>
<gene>
    <name evidence="1" type="ORF">EYC80_003497</name>
</gene>